<protein>
    <submittedName>
        <fullName evidence="1">DNA N-6-adenine-methyltransferase</fullName>
    </submittedName>
</protein>
<sequence>MHSVKNQWRTPRCLFNYLNNLHFFSIDGCSNGVDSQCHFFIGDYQGDDEEIKSGQMFGDFLGDFELLSEALDRFIDEHFDLPHFFVNPPYSNPLPFVERAIELKKAGYLVVMVLPQDLSTKWGALVAKHASEILFITGSRVAFIHPKTGEAGGSPSKGTMVAFFDPRKQSVGNVGFVEWQHIEKWGQ</sequence>
<dbReference type="EMBL" id="JBHTJN010000001">
    <property type="protein sequence ID" value="MFD0965289.1"/>
    <property type="molecule type" value="Genomic_DNA"/>
</dbReference>
<dbReference type="Proteomes" id="UP001596996">
    <property type="component" value="Unassembled WGS sequence"/>
</dbReference>
<accession>A0ABW3I5V1</accession>
<evidence type="ECO:0000313" key="2">
    <source>
        <dbReference type="Proteomes" id="UP001596996"/>
    </source>
</evidence>
<dbReference type="RefSeq" id="WP_380817791.1">
    <property type="nucleotide sequence ID" value="NZ_JBHTJN010000001.1"/>
</dbReference>
<name>A0ABW3I5V1_9PAST</name>
<organism evidence="1 2">
    <name type="scientific">Seminibacterium arietis</name>
    <dbReference type="NCBI Taxonomy" id="1173502"/>
    <lineage>
        <taxon>Bacteria</taxon>
        <taxon>Pseudomonadati</taxon>
        <taxon>Pseudomonadota</taxon>
        <taxon>Gammaproteobacteria</taxon>
        <taxon>Pasteurellales</taxon>
        <taxon>Pasteurellaceae</taxon>
        <taxon>Seminibacterium</taxon>
    </lineage>
</organism>
<gene>
    <name evidence="1" type="ORF">ACFQ02_00190</name>
</gene>
<dbReference type="InterPro" id="IPR008593">
    <property type="entry name" value="Dam_MeTrfase"/>
</dbReference>
<keyword evidence="2" id="KW-1185">Reference proteome</keyword>
<comment type="caution">
    <text evidence="1">The sequence shown here is derived from an EMBL/GenBank/DDBJ whole genome shotgun (WGS) entry which is preliminary data.</text>
</comment>
<dbReference type="Pfam" id="PF05869">
    <property type="entry name" value="Dam"/>
    <property type="match status" value="1"/>
</dbReference>
<proteinExistence type="predicted"/>
<evidence type="ECO:0000313" key="1">
    <source>
        <dbReference type="EMBL" id="MFD0965289.1"/>
    </source>
</evidence>
<reference evidence="2" key="1">
    <citation type="journal article" date="2019" name="Int. J. Syst. Evol. Microbiol.">
        <title>The Global Catalogue of Microorganisms (GCM) 10K type strain sequencing project: providing services to taxonomists for standard genome sequencing and annotation.</title>
        <authorList>
            <consortium name="The Broad Institute Genomics Platform"/>
            <consortium name="The Broad Institute Genome Sequencing Center for Infectious Disease"/>
            <person name="Wu L."/>
            <person name="Ma J."/>
        </authorList>
    </citation>
    <scope>NUCLEOTIDE SEQUENCE [LARGE SCALE GENOMIC DNA]</scope>
    <source>
        <strain evidence="2">CCUG 61707</strain>
    </source>
</reference>